<dbReference type="PANTHER" id="PTHR33154">
    <property type="entry name" value="TRANSCRIPTIONAL REGULATOR, ARSR FAMILY"/>
    <property type="match status" value="1"/>
</dbReference>
<dbReference type="InterPro" id="IPR011991">
    <property type="entry name" value="ArsR-like_HTH"/>
</dbReference>
<dbReference type="PROSITE" id="PS50987">
    <property type="entry name" value="HTH_ARSR_2"/>
    <property type="match status" value="1"/>
</dbReference>
<evidence type="ECO:0000259" key="5">
    <source>
        <dbReference type="PROSITE" id="PS50987"/>
    </source>
</evidence>
<reference evidence="6" key="1">
    <citation type="submission" date="2024-06" db="EMBL/GenBank/DDBJ databases">
        <title>Biodegradation of dimethachlon by Arthrobacter sp. K5: mechanistic insights and ecological implications.</title>
        <authorList>
            <person name="Hu S."/>
            <person name="Lu P."/>
        </authorList>
    </citation>
    <scope>NUCLEOTIDE SEQUENCE</scope>
    <source>
        <strain evidence="6">K5</strain>
    </source>
</reference>
<dbReference type="NCBIfam" id="NF033788">
    <property type="entry name" value="HTH_metalloreg"/>
    <property type="match status" value="1"/>
</dbReference>
<dbReference type="InterPro" id="IPR051081">
    <property type="entry name" value="HTH_MetalResp_TranReg"/>
</dbReference>
<dbReference type="Gene3D" id="1.10.10.10">
    <property type="entry name" value="Winged helix-like DNA-binding domain superfamily/Winged helix DNA-binding domain"/>
    <property type="match status" value="1"/>
</dbReference>
<feature type="region of interest" description="Disordered" evidence="4">
    <location>
        <begin position="95"/>
        <end position="131"/>
    </location>
</feature>
<dbReference type="InterPro" id="IPR001845">
    <property type="entry name" value="HTH_ArsR_DNA-bd_dom"/>
</dbReference>
<keyword evidence="3" id="KW-0804">Transcription</keyword>
<dbReference type="CDD" id="cd00090">
    <property type="entry name" value="HTH_ARSR"/>
    <property type="match status" value="1"/>
</dbReference>
<evidence type="ECO:0000313" key="6">
    <source>
        <dbReference type="EMBL" id="XCH13249.1"/>
    </source>
</evidence>
<evidence type="ECO:0000256" key="1">
    <source>
        <dbReference type="ARBA" id="ARBA00023015"/>
    </source>
</evidence>
<dbReference type="InterPro" id="IPR036388">
    <property type="entry name" value="WH-like_DNA-bd_sf"/>
</dbReference>
<feature type="region of interest" description="Disordered" evidence="4">
    <location>
        <begin position="156"/>
        <end position="194"/>
    </location>
</feature>
<dbReference type="SMART" id="SM00418">
    <property type="entry name" value="HTH_ARSR"/>
    <property type="match status" value="1"/>
</dbReference>
<dbReference type="GO" id="GO:0003677">
    <property type="term" value="F:DNA binding"/>
    <property type="evidence" value="ECO:0007669"/>
    <property type="project" value="UniProtKB-KW"/>
</dbReference>
<dbReference type="PANTHER" id="PTHR33154:SF33">
    <property type="entry name" value="TRANSCRIPTIONAL REPRESSOR SDPR"/>
    <property type="match status" value="1"/>
</dbReference>
<dbReference type="EMBL" id="CP159279">
    <property type="protein sequence ID" value="XCH13249.1"/>
    <property type="molecule type" value="Genomic_DNA"/>
</dbReference>
<evidence type="ECO:0000256" key="3">
    <source>
        <dbReference type="ARBA" id="ARBA00023163"/>
    </source>
</evidence>
<accession>A0AAU8EUD1</accession>
<gene>
    <name evidence="6" type="ORF">ABRP34_09815</name>
</gene>
<evidence type="ECO:0000256" key="2">
    <source>
        <dbReference type="ARBA" id="ARBA00023125"/>
    </source>
</evidence>
<evidence type="ECO:0000256" key="4">
    <source>
        <dbReference type="SAM" id="MobiDB-lite"/>
    </source>
</evidence>
<feature type="domain" description="HTH arsR-type" evidence="5">
    <location>
        <begin position="1"/>
        <end position="89"/>
    </location>
</feature>
<protein>
    <submittedName>
        <fullName evidence="6">Metalloregulator ArsR/SmtB family transcription factor</fullName>
    </submittedName>
</protein>
<dbReference type="Pfam" id="PF01022">
    <property type="entry name" value="HTH_5"/>
    <property type="match status" value="1"/>
</dbReference>
<dbReference type="RefSeq" id="WP_353713081.1">
    <property type="nucleotide sequence ID" value="NZ_CP159279.1"/>
</dbReference>
<name>A0AAU8EUD1_9MICC</name>
<dbReference type="AlphaFoldDB" id="A0AAU8EUD1"/>
<sequence>MVTDDVFAVIAEATRRDILVSLQAGDKAVGELVEELAASQPTISKHLKVLREADLVSMRAQGQKRYYALNPKPLAGVASWLETFDVGRAAAAAASPDAATPQAEEALPGTDRPAAAATAGTPAGSPVPAGTAAAAGRAAEVPDAFAAVAAAHAGSAADDATHTPGRPASGQLSPAVVVPGGQVPGSAGQDDTVPQQIGRTVGRAATKAADLLANLPKFGRKK</sequence>
<proteinExistence type="predicted"/>
<dbReference type="InterPro" id="IPR036390">
    <property type="entry name" value="WH_DNA-bd_sf"/>
</dbReference>
<feature type="compositionally biased region" description="Low complexity" evidence="4">
    <location>
        <begin position="173"/>
        <end position="189"/>
    </location>
</feature>
<organism evidence="6">
    <name type="scientific">Arthrobacter sp. K5</name>
    <dbReference type="NCBI Taxonomy" id="2839623"/>
    <lineage>
        <taxon>Bacteria</taxon>
        <taxon>Bacillati</taxon>
        <taxon>Actinomycetota</taxon>
        <taxon>Actinomycetes</taxon>
        <taxon>Micrococcales</taxon>
        <taxon>Micrococcaceae</taxon>
        <taxon>Arthrobacter</taxon>
    </lineage>
</organism>
<keyword evidence="1" id="KW-0805">Transcription regulation</keyword>
<dbReference type="GO" id="GO:0003700">
    <property type="term" value="F:DNA-binding transcription factor activity"/>
    <property type="evidence" value="ECO:0007669"/>
    <property type="project" value="InterPro"/>
</dbReference>
<keyword evidence="2" id="KW-0238">DNA-binding</keyword>
<dbReference type="PRINTS" id="PR00778">
    <property type="entry name" value="HTHARSR"/>
</dbReference>
<dbReference type="SUPFAM" id="SSF46785">
    <property type="entry name" value="Winged helix' DNA-binding domain"/>
    <property type="match status" value="1"/>
</dbReference>